<name>A0ABW0YLS6_9BACI</name>
<dbReference type="RefSeq" id="WP_385943667.1">
    <property type="nucleotide sequence ID" value="NZ_JBHSPG010000023.1"/>
</dbReference>
<organism evidence="1 2">
    <name type="scientific">Thalassorhabdus alkalitolerans</name>
    <dbReference type="NCBI Taxonomy" id="2282697"/>
    <lineage>
        <taxon>Bacteria</taxon>
        <taxon>Bacillati</taxon>
        <taxon>Bacillota</taxon>
        <taxon>Bacilli</taxon>
        <taxon>Bacillales</taxon>
        <taxon>Bacillaceae</taxon>
        <taxon>Thalassorhabdus</taxon>
    </lineage>
</organism>
<proteinExistence type="predicted"/>
<evidence type="ECO:0000313" key="2">
    <source>
        <dbReference type="Proteomes" id="UP001596142"/>
    </source>
</evidence>
<dbReference type="Proteomes" id="UP001596142">
    <property type="component" value="Unassembled WGS sequence"/>
</dbReference>
<gene>
    <name evidence="1" type="ORF">ACFPU1_00740</name>
</gene>
<keyword evidence="2" id="KW-1185">Reference proteome</keyword>
<comment type="caution">
    <text evidence="1">The sequence shown here is derived from an EMBL/GenBank/DDBJ whole genome shotgun (WGS) entry which is preliminary data.</text>
</comment>
<evidence type="ECO:0000313" key="1">
    <source>
        <dbReference type="EMBL" id="MFC5711299.1"/>
    </source>
</evidence>
<protein>
    <submittedName>
        <fullName evidence="1">Uncharacterized protein</fullName>
    </submittedName>
</protein>
<dbReference type="EMBL" id="JBHSOZ010000002">
    <property type="protein sequence ID" value="MFC5711299.1"/>
    <property type="molecule type" value="Genomic_DNA"/>
</dbReference>
<reference evidence="2" key="1">
    <citation type="journal article" date="2019" name="Int. J. Syst. Evol. Microbiol.">
        <title>The Global Catalogue of Microorganisms (GCM) 10K type strain sequencing project: providing services to taxonomists for standard genome sequencing and annotation.</title>
        <authorList>
            <consortium name="The Broad Institute Genomics Platform"/>
            <consortium name="The Broad Institute Genome Sequencing Center for Infectious Disease"/>
            <person name="Wu L."/>
            <person name="Ma J."/>
        </authorList>
    </citation>
    <scope>NUCLEOTIDE SEQUENCE [LARGE SCALE GENOMIC DNA]</scope>
    <source>
        <strain evidence="2">CECT 7184</strain>
    </source>
</reference>
<accession>A0ABW0YLS6</accession>
<sequence>MKKRKLLYSILKTETFLGDDAYEWLDYCIKEKQVEEGSVVGLA</sequence>